<dbReference type="PANTHER" id="PTHR40465:SF1">
    <property type="entry name" value="DUF6534 DOMAIN-CONTAINING PROTEIN"/>
    <property type="match status" value="1"/>
</dbReference>
<name>A0A5C3NCL9_9AGAM</name>
<organism evidence="4 5">
    <name type="scientific">Heliocybe sulcata</name>
    <dbReference type="NCBI Taxonomy" id="5364"/>
    <lineage>
        <taxon>Eukaryota</taxon>
        <taxon>Fungi</taxon>
        <taxon>Dikarya</taxon>
        <taxon>Basidiomycota</taxon>
        <taxon>Agaricomycotina</taxon>
        <taxon>Agaricomycetes</taxon>
        <taxon>Gloeophyllales</taxon>
        <taxon>Gloeophyllaceae</taxon>
        <taxon>Heliocybe</taxon>
    </lineage>
</organism>
<keyword evidence="5" id="KW-1185">Reference proteome</keyword>
<keyword evidence="2" id="KW-0472">Membrane</keyword>
<keyword evidence="2" id="KW-0812">Transmembrane</keyword>
<dbReference type="InterPro" id="IPR045339">
    <property type="entry name" value="DUF6534"/>
</dbReference>
<protein>
    <recommendedName>
        <fullName evidence="3">DUF6534 domain-containing protein</fullName>
    </recommendedName>
</protein>
<accession>A0A5C3NCL9</accession>
<evidence type="ECO:0000256" key="2">
    <source>
        <dbReference type="SAM" id="Phobius"/>
    </source>
</evidence>
<proteinExistence type="predicted"/>
<evidence type="ECO:0000313" key="4">
    <source>
        <dbReference type="EMBL" id="TFK55579.1"/>
    </source>
</evidence>
<feature type="region of interest" description="Disordered" evidence="1">
    <location>
        <begin position="315"/>
        <end position="359"/>
    </location>
</feature>
<sequence length="359" mass="39666">MAASQPGSATAGPIMLEALLQTLCQGVLFMQAVRYWDSRAEDTLRLKLYMGVLVILSMLQTTVEIYKAWFVAVLRQPWSASPLKWTDILLNGIIVFLCEMFLVRRCWLATNKTTWILIPLAALTLSIFIVCVILAVEVGTTAGNVIVEDPLRAQAGHLGSAEFTFSYWIFGSLVLDTVVTSILSVFLWRSKTGLNHLDTTLRHILTITWESAAVPFISELIAVCVYHAMPNANYQLVLLFVLSTGKFYTIGILRSLASRVELRTRLKSTDLGRTSLSGWNWDPERTAIDSLSITEVAPVEYPGFNHTSIASTTAGFSSDDTASDTMRAGEITQESHPADPPKPFLRRPTGLDTTEQDAS</sequence>
<feature type="compositionally biased region" description="Polar residues" evidence="1">
    <location>
        <begin position="315"/>
        <end position="324"/>
    </location>
</feature>
<dbReference type="Proteomes" id="UP000305948">
    <property type="component" value="Unassembled WGS sequence"/>
</dbReference>
<dbReference type="AlphaFoldDB" id="A0A5C3NCL9"/>
<dbReference type="PANTHER" id="PTHR40465">
    <property type="entry name" value="CHROMOSOME 1, WHOLE GENOME SHOTGUN SEQUENCE"/>
    <property type="match status" value="1"/>
</dbReference>
<dbReference type="STRING" id="5364.A0A5C3NCL9"/>
<feature type="transmembrane region" description="Helical" evidence="2">
    <location>
        <begin position="48"/>
        <end position="71"/>
    </location>
</feature>
<dbReference type="EMBL" id="ML213504">
    <property type="protein sequence ID" value="TFK55579.1"/>
    <property type="molecule type" value="Genomic_DNA"/>
</dbReference>
<feature type="transmembrane region" description="Helical" evidence="2">
    <location>
        <begin position="165"/>
        <end position="188"/>
    </location>
</feature>
<keyword evidence="2" id="KW-1133">Transmembrane helix</keyword>
<feature type="transmembrane region" description="Helical" evidence="2">
    <location>
        <begin position="115"/>
        <end position="136"/>
    </location>
</feature>
<feature type="transmembrane region" description="Helical" evidence="2">
    <location>
        <begin position="209"/>
        <end position="228"/>
    </location>
</feature>
<feature type="transmembrane region" description="Helical" evidence="2">
    <location>
        <begin position="234"/>
        <end position="257"/>
    </location>
</feature>
<feature type="domain" description="DUF6534" evidence="3">
    <location>
        <begin position="172"/>
        <end position="259"/>
    </location>
</feature>
<evidence type="ECO:0000313" key="5">
    <source>
        <dbReference type="Proteomes" id="UP000305948"/>
    </source>
</evidence>
<feature type="transmembrane region" description="Helical" evidence="2">
    <location>
        <begin position="83"/>
        <end position="103"/>
    </location>
</feature>
<gene>
    <name evidence="4" type="ORF">OE88DRAFT_1731252</name>
</gene>
<dbReference type="Pfam" id="PF20152">
    <property type="entry name" value="DUF6534"/>
    <property type="match status" value="1"/>
</dbReference>
<evidence type="ECO:0000259" key="3">
    <source>
        <dbReference type="Pfam" id="PF20152"/>
    </source>
</evidence>
<reference evidence="4 5" key="1">
    <citation type="journal article" date="2019" name="Nat. Ecol. Evol.">
        <title>Megaphylogeny resolves global patterns of mushroom evolution.</title>
        <authorList>
            <person name="Varga T."/>
            <person name="Krizsan K."/>
            <person name="Foldi C."/>
            <person name="Dima B."/>
            <person name="Sanchez-Garcia M."/>
            <person name="Sanchez-Ramirez S."/>
            <person name="Szollosi G.J."/>
            <person name="Szarkandi J.G."/>
            <person name="Papp V."/>
            <person name="Albert L."/>
            <person name="Andreopoulos W."/>
            <person name="Angelini C."/>
            <person name="Antonin V."/>
            <person name="Barry K.W."/>
            <person name="Bougher N.L."/>
            <person name="Buchanan P."/>
            <person name="Buyck B."/>
            <person name="Bense V."/>
            <person name="Catcheside P."/>
            <person name="Chovatia M."/>
            <person name="Cooper J."/>
            <person name="Damon W."/>
            <person name="Desjardin D."/>
            <person name="Finy P."/>
            <person name="Geml J."/>
            <person name="Haridas S."/>
            <person name="Hughes K."/>
            <person name="Justo A."/>
            <person name="Karasinski D."/>
            <person name="Kautmanova I."/>
            <person name="Kiss B."/>
            <person name="Kocsube S."/>
            <person name="Kotiranta H."/>
            <person name="LaButti K.M."/>
            <person name="Lechner B.E."/>
            <person name="Liimatainen K."/>
            <person name="Lipzen A."/>
            <person name="Lukacs Z."/>
            <person name="Mihaltcheva S."/>
            <person name="Morgado L.N."/>
            <person name="Niskanen T."/>
            <person name="Noordeloos M.E."/>
            <person name="Ohm R.A."/>
            <person name="Ortiz-Santana B."/>
            <person name="Ovrebo C."/>
            <person name="Racz N."/>
            <person name="Riley R."/>
            <person name="Savchenko A."/>
            <person name="Shiryaev A."/>
            <person name="Soop K."/>
            <person name="Spirin V."/>
            <person name="Szebenyi C."/>
            <person name="Tomsovsky M."/>
            <person name="Tulloss R.E."/>
            <person name="Uehling J."/>
            <person name="Grigoriev I.V."/>
            <person name="Vagvolgyi C."/>
            <person name="Papp T."/>
            <person name="Martin F.M."/>
            <person name="Miettinen O."/>
            <person name="Hibbett D.S."/>
            <person name="Nagy L.G."/>
        </authorList>
    </citation>
    <scope>NUCLEOTIDE SEQUENCE [LARGE SCALE GENOMIC DNA]</scope>
    <source>
        <strain evidence="4 5">OMC1185</strain>
    </source>
</reference>
<dbReference type="OrthoDB" id="3251949at2759"/>
<evidence type="ECO:0000256" key="1">
    <source>
        <dbReference type="SAM" id="MobiDB-lite"/>
    </source>
</evidence>